<dbReference type="InterPro" id="IPR000719">
    <property type="entry name" value="Prot_kinase_dom"/>
</dbReference>
<feature type="domain" description="Protein kinase" evidence="11">
    <location>
        <begin position="99"/>
        <end position="350"/>
    </location>
</feature>
<dbReference type="InterPro" id="IPR051681">
    <property type="entry name" value="Ser/Thr_Kinases-Pseudokinases"/>
</dbReference>
<dbReference type="Gene3D" id="1.10.510.10">
    <property type="entry name" value="Transferase(Phosphotransferase) domain 1"/>
    <property type="match status" value="1"/>
</dbReference>
<evidence type="ECO:0000256" key="4">
    <source>
        <dbReference type="ARBA" id="ARBA00022741"/>
    </source>
</evidence>
<evidence type="ECO:0000256" key="8">
    <source>
        <dbReference type="ARBA" id="ARBA00048679"/>
    </source>
</evidence>
<feature type="binding site" evidence="9">
    <location>
        <position position="126"/>
    </location>
    <ligand>
        <name>ATP</name>
        <dbReference type="ChEBI" id="CHEBI:30616"/>
    </ligand>
</feature>
<proteinExistence type="inferred from homology"/>
<comment type="caution">
    <text evidence="12">The sequence shown here is derived from an EMBL/GenBank/DDBJ whole genome shotgun (WGS) entry which is preliminary data.</text>
</comment>
<accession>A0A8J2RZ69</accession>
<keyword evidence="5" id="KW-0418">Kinase</keyword>
<comment type="similarity">
    <text evidence="10">Belongs to the protein kinase superfamily.</text>
</comment>
<dbReference type="SUPFAM" id="SSF56112">
    <property type="entry name" value="Protein kinase-like (PK-like)"/>
    <property type="match status" value="1"/>
</dbReference>
<keyword evidence="13" id="KW-1185">Reference proteome</keyword>
<evidence type="ECO:0000256" key="3">
    <source>
        <dbReference type="ARBA" id="ARBA00022679"/>
    </source>
</evidence>
<evidence type="ECO:0000256" key="9">
    <source>
        <dbReference type="PROSITE-ProRule" id="PRU10141"/>
    </source>
</evidence>
<dbReference type="InterPro" id="IPR008271">
    <property type="entry name" value="Ser/Thr_kinase_AS"/>
</dbReference>
<comment type="catalytic activity">
    <reaction evidence="7">
        <text>L-threonyl-[protein] + ATP = O-phospho-L-threonyl-[protein] + ADP + H(+)</text>
        <dbReference type="Rhea" id="RHEA:46608"/>
        <dbReference type="Rhea" id="RHEA-COMP:11060"/>
        <dbReference type="Rhea" id="RHEA-COMP:11605"/>
        <dbReference type="ChEBI" id="CHEBI:15378"/>
        <dbReference type="ChEBI" id="CHEBI:30013"/>
        <dbReference type="ChEBI" id="CHEBI:30616"/>
        <dbReference type="ChEBI" id="CHEBI:61977"/>
        <dbReference type="ChEBI" id="CHEBI:456216"/>
        <dbReference type="EC" id="2.7.11.1"/>
    </reaction>
</comment>
<dbReference type="OrthoDB" id="4062651at2759"/>
<dbReference type="PROSITE" id="PS00108">
    <property type="entry name" value="PROTEIN_KINASE_ST"/>
    <property type="match status" value="1"/>
</dbReference>
<dbReference type="Pfam" id="PF00069">
    <property type="entry name" value="Pkinase"/>
    <property type="match status" value="1"/>
</dbReference>
<dbReference type="PROSITE" id="PS00107">
    <property type="entry name" value="PROTEIN_KINASE_ATP"/>
    <property type="match status" value="1"/>
</dbReference>
<protein>
    <recommendedName>
        <fullName evidence="1">non-specific serine/threonine protein kinase</fullName>
        <ecNumber evidence="1">2.7.11.1</ecNumber>
    </recommendedName>
</protein>
<dbReference type="Gene3D" id="3.30.200.20">
    <property type="entry name" value="Phosphorylase Kinase, domain 1"/>
    <property type="match status" value="1"/>
</dbReference>
<evidence type="ECO:0000259" key="11">
    <source>
        <dbReference type="PROSITE" id="PS50011"/>
    </source>
</evidence>
<dbReference type="PANTHER" id="PTHR44329:SF285">
    <property type="entry name" value="V-MOS MOLONEY MURINE SARCOMA VIRAL ONCO HOMOLOG"/>
    <property type="match status" value="1"/>
</dbReference>
<keyword evidence="3" id="KW-0808">Transferase</keyword>
<reference evidence="12" key="1">
    <citation type="submission" date="2021-11" db="EMBL/GenBank/DDBJ databases">
        <authorList>
            <person name="Schell T."/>
        </authorList>
    </citation>
    <scope>NUCLEOTIDE SEQUENCE</scope>
    <source>
        <strain evidence="12">M5</strain>
    </source>
</reference>
<sequence>MSRSPCVAAASLKNFLPIKDFKSPNHLKLSPVPALPTQYHNLLSPFPQCNPQTSSSLSPSPSHFNFSSPKTLFQKRDSISLSVDSPHRLLFASKIKTTHNSSNILGRGRFGQVVLAKYKDAQVAVKIIKNAAKEPVNEINGEKLSHPNIICTLKIEKLDDDVLILMEPWGSLNLQQLLSMSLKIPWGDIISYSTQLSMALEYCHANGVLHLDVKPANIMVNSEKWIKLGDFGNSASIHQLDLFQQQQRVGTVSYCSPEILQGDVPSTKSDVYSYGITLWQLEHNQIPFSDLDWPTVAYLVVAKDERPVINSNTNEKETTFGKLFQSCWQPKPELRPTMSEIVNILKDLSE</sequence>
<evidence type="ECO:0000256" key="1">
    <source>
        <dbReference type="ARBA" id="ARBA00012513"/>
    </source>
</evidence>
<evidence type="ECO:0000256" key="10">
    <source>
        <dbReference type="RuleBase" id="RU000304"/>
    </source>
</evidence>
<dbReference type="GO" id="GO:0004674">
    <property type="term" value="F:protein serine/threonine kinase activity"/>
    <property type="evidence" value="ECO:0007669"/>
    <property type="project" value="UniProtKB-KW"/>
</dbReference>
<dbReference type="InterPro" id="IPR017441">
    <property type="entry name" value="Protein_kinase_ATP_BS"/>
</dbReference>
<keyword evidence="4 9" id="KW-0547">Nucleotide-binding</keyword>
<comment type="catalytic activity">
    <reaction evidence="8">
        <text>L-seryl-[protein] + ATP = O-phospho-L-seryl-[protein] + ADP + H(+)</text>
        <dbReference type="Rhea" id="RHEA:17989"/>
        <dbReference type="Rhea" id="RHEA-COMP:9863"/>
        <dbReference type="Rhea" id="RHEA-COMP:11604"/>
        <dbReference type="ChEBI" id="CHEBI:15378"/>
        <dbReference type="ChEBI" id="CHEBI:29999"/>
        <dbReference type="ChEBI" id="CHEBI:30616"/>
        <dbReference type="ChEBI" id="CHEBI:83421"/>
        <dbReference type="ChEBI" id="CHEBI:456216"/>
        <dbReference type="EC" id="2.7.11.1"/>
    </reaction>
</comment>
<dbReference type="AlphaFoldDB" id="A0A8J2RZ69"/>
<dbReference type="InterPro" id="IPR011009">
    <property type="entry name" value="Kinase-like_dom_sf"/>
</dbReference>
<organism evidence="12 13">
    <name type="scientific">Daphnia galeata</name>
    <dbReference type="NCBI Taxonomy" id="27404"/>
    <lineage>
        <taxon>Eukaryota</taxon>
        <taxon>Metazoa</taxon>
        <taxon>Ecdysozoa</taxon>
        <taxon>Arthropoda</taxon>
        <taxon>Crustacea</taxon>
        <taxon>Branchiopoda</taxon>
        <taxon>Diplostraca</taxon>
        <taxon>Cladocera</taxon>
        <taxon>Anomopoda</taxon>
        <taxon>Daphniidae</taxon>
        <taxon>Daphnia</taxon>
    </lineage>
</organism>
<dbReference type="PROSITE" id="PS50011">
    <property type="entry name" value="PROTEIN_KINASE_DOM"/>
    <property type="match status" value="1"/>
</dbReference>
<evidence type="ECO:0000313" key="13">
    <source>
        <dbReference type="Proteomes" id="UP000789390"/>
    </source>
</evidence>
<keyword evidence="2 10" id="KW-0723">Serine/threonine-protein kinase</keyword>
<evidence type="ECO:0000313" key="12">
    <source>
        <dbReference type="EMBL" id="CAH0108231.1"/>
    </source>
</evidence>
<dbReference type="FunFam" id="1.10.510.10:FF:001237">
    <property type="entry name" value="GM20338"/>
    <property type="match status" value="1"/>
</dbReference>
<dbReference type="GO" id="GO:0005524">
    <property type="term" value="F:ATP binding"/>
    <property type="evidence" value="ECO:0007669"/>
    <property type="project" value="UniProtKB-UniRule"/>
</dbReference>
<evidence type="ECO:0000256" key="2">
    <source>
        <dbReference type="ARBA" id="ARBA00022527"/>
    </source>
</evidence>
<dbReference type="SMART" id="SM00220">
    <property type="entry name" value="S_TKc"/>
    <property type="match status" value="1"/>
</dbReference>
<dbReference type="PANTHER" id="PTHR44329">
    <property type="entry name" value="SERINE/THREONINE-PROTEIN KINASE TNNI3K-RELATED"/>
    <property type="match status" value="1"/>
</dbReference>
<evidence type="ECO:0000256" key="6">
    <source>
        <dbReference type="ARBA" id="ARBA00022840"/>
    </source>
</evidence>
<dbReference type="Proteomes" id="UP000789390">
    <property type="component" value="Unassembled WGS sequence"/>
</dbReference>
<gene>
    <name evidence="12" type="ORF">DGAL_LOCUS11600</name>
</gene>
<evidence type="ECO:0000256" key="5">
    <source>
        <dbReference type="ARBA" id="ARBA00022777"/>
    </source>
</evidence>
<evidence type="ECO:0000256" key="7">
    <source>
        <dbReference type="ARBA" id="ARBA00047899"/>
    </source>
</evidence>
<keyword evidence="6 9" id="KW-0067">ATP-binding</keyword>
<dbReference type="EMBL" id="CAKKLH010000281">
    <property type="protein sequence ID" value="CAH0108231.1"/>
    <property type="molecule type" value="Genomic_DNA"/>
</dbReference>
<name>A0A8J2RZ69_9CRUS</name>
<dbReference type="EC" id="2.7.11.1" evidence="1"/>